<proteinExistence type="predicted"/>
<feature type="region of interest" description="Disordered" evidence="1">
    <location>
        <begin position="1"/>
        <end position="45"/>
    </location>
</feature>
<protein>
    <submittedName>
        <fullName evidence="2">RCG48774, isoform CRA_a</fullName>
    </submittedName>
</protein>
<evidence type="ECO:0000256" key="1">
    <source>
        <dbReference type="SAM" id="MobiDB-lite"/>
    </source>
</evidence>
<reference evidence="2 3" key="1">
    <citation type="submission" date="2005-09" db="EMBL/GenBank/DDBJ databases">
        <authorList>
            <person name="Mural R.J."/>
            <person name="Li P.W."/>
            <person name="Adams M.D."/>
            <person name="Amanatides P.G."/>
            <person name="Baden-Tillson H."/>
            <person name="Barnstead M."/>
            <person name="Chin S.H."/>
            <person name="Dew I."/>
            <person name="Evans C.A."/>
            <person name="Ferriera S."/>
            <person name="Flanigan M."/>
            <person name="Fosler C."/>
            <person name="Glodek A."/>
            <person name="Gu Z."/>
            <person name="Holt R.A."/>
            <person name="Jennings D."/>
            <person name="Kraft C.L."/>
            <person name="Lu F."/>
            <person name="Nguyen T."/>
            <person name="Nusskern D.R."/>
            <person name="Pfannkoch C.M."/>
            <person name="Sitter C."/>
            <person name="Sutton G.G."/>
            <person name="Venter J.C."/>
            <person name="Wang Z."/>
            <person name="Woodage T."/>
            <person name="Zheng X.H."/>
            <person name="Zhong F."/>
        </authorList>
    </citation>
    <scope>NUCLEOTIDE SEQUENCE [LARGE SCALE GENOMIC DNA]</scope>
    <source>
        <strain>BN</strain>
        <strain evidence="3">Sprague-Dawley</strain>
    </source>
</reference>
<dbReference type="AlphaFoldDB" id="A6IGW2"/>
<gene>
    <name evidence="2" type="ORF">rCG_48774</name>
</gene>
<dbReference type="Proteomes" id="UP000234681">
    <property type="component" value="Chromosome 7"/>
</dbReference>
<sequence>MHPRTKQHTVRSESRASREPVWSKSEGDRSKAGKPHHHLSRREEDRSLLALGLHVLAHPA</sequence>
<evidence type="ECO:0000313" key="3">
    <source>
        <dbReference type="Proteomes" id="UP000234681"/>
    </source>
</evidence>
<accession>A6IGW2</accession>
<dbReference type="EMBL" id="CH473960">
    <property type="protein sequence ID" value="EDM16586.1"/>
    <property type="molecule type" value="Genomic_DNA"/>
</dbReference>
<name>A6IGW2_RAT</name>
<organism evidence="2 3">
    <name type="scientific">Rattus norvegicus</name>
    <name type="common">Rat</name>
    <dbReference type="NCBI Taxonomy" id="10116"/>
    <lineage>
        <taxon>Eukaryota</taxon>
        <taxon>Metazoa</taxon>
        <taxon>Chordata</taxon>
        <taxon>Craniata</taxon>
        <taxon>Vertebrata</taxon>
        <taxon>Euteleostomi</taxon>
        <taxon>Mammalia</taxon>
        <taxon>Eutheria</taxon>
        <taxon>Euarchontoglires</taxon>
        <taxon>Glires</taxon>
        <taxon>Rodentia</taxon>
        <taxon>Myomorpha</taxon>
        <taxon>Muroidea</taxon>
        <taxon>Muridae</taxon>
        <taxon>Murinae</taxon>
        <taxon>Rattus</taxon>
    </lineage>
</organism>
<evidence type="ECO:0000313" key="2">
    <source>
        <dbReference type="EMBL" id="EDM16586.1"/>
    </source>
</evidence>